<evidence type="ECO:0000256" key="4">
    <source>
        <dbReference type="RuleBase" id="RU362118"/>
    </source>
</evidence>
<dbReference type="GO" id="GO:0030170">
    <property type="term" value="F:pyridoxal phosphate binding"/>
    <property type="evidence" value="ECO:0007669"/>
    <property type="project" value="InterPro"/>
</dbReference>
<dbReference type="PANTHER" id="PTHR11808">
    <property type="entry name" value="TRANS-SULFURATION ENZYME FAMILY MEMBER"/>
    <property type="match status" value="1"/>
</dbReference>
<dbReference type="InterPro" id="IPR000277">
    <property type="entry name" value="Cys/Met-Metab_PyrdxlP-dep_enz"/>
</dbReference>
<sequence>MQNIHPATQALHADDHLHLVTDVAPPIHLSTTFRYPNEPENLVPSEDSAEFNGKNYVYSREFAPNATRFEAVLSSLLHGQAVSYATGLAALHAALTLLNPRRVSVGEGYHGSHEVIAVISRLSGLQKLPLDCACESLDAGDVILLETPVNPLGTAFSIEAYARKAHARGAYLIVDSTFAPPGLQDPFEWGADLVMHSGSKYFGGHSDLLCGVLATRRGDWTKQLLEDRVALGNVMGSMESWLGTRSLRTLEVRVQRASQSSGRLVDWLHCALKTPSPVPGMDEHVMQTVLQTIYHASLQEEPWLRRQMPNGFGPVFAVVLHSEDFARALPSKLSFFQHATSLGGVESLIEWRALSDPRVDRKLLRISVGLENWEDLKNDLLQAFRSLADA</sequence>
<dbReference type="EMBL" id="JAPMSZ010000009">
    <property type="protein sequence ID" value="KAJ5091443.1"/>
    <property type="molecule type" value="Genomic_DNA"/>
</dbReference>
<evidence type="ECO:0000313" key="6">
    <source>
        <dbReference type="Proteomes" id="UP001141434"/>
    </source>
</evidence>
<dbReference type="GO" id="GO:0019346">
    <property type="term" value="P:transsulfuration"/>
    <property type="evidence" value="ECO:0007669"/>
    <property type="project" value="InterPro"/>
</dbReference>
<evidence type="ECO:0000256" key="3">
    <source>
        <dbReference type="PIRSR" id="PIRSR001434-2"/>
    </source>
</evidence>
<dbReference type="InterPro" id="IPR015424">
    <property type="entry name" value="PyrdxlP-dep_Trfase"/>
</dbReference>
<dbReference type="PIRSF" id="PIRSF001434">
    <property type="entry name" value="CGS"/>
    <property type="match status" value="1"/>
</dbReference>
<organism evidence="5 6">
    <name type="scientific">Penicillium alfredii</name>
    <dbReference type="NCBI Taxonomy" id="1506179"/>
    <lineage>
        <taxon>Eukaryota</taxon>
        <taxon>Fungi</taxon>
        <taxon>Dikarya</taxon>
        <taxon>Ascomycota</taxon>
        <taxon>Pezizomycotina</taxon>
        <taxon>Eurotiomycetes</taxon>
        <taxon>Eurotiomycetidae</taxon>
        <taxon>Eurotiales</taxon>
        <taxon>Aspergillaceae</taxon>
        <taxon>Penicillium</taxon>
    </lineage>
</organism>
<dbReference type="GO" id="GO:0016846">
    <property type="term" value="F:carbon-sulfur lyase activity"/>
    <property type="evidence" value="ECO:0007669"/>
    <property type="project" value="TreeGrafter"/>
</dbReference>
<dbReference type="SUPFAM" id="SSF53383">
    <property type="entry name" value="PLP-dependent transferases"/>
    <property type="match status" value="1"/>
</dbReference>
<dbReference type="OrthoDB" id="3512640at2759"/>
<dbReference type="Gene3D" id="3.40.640.10">
    <property type="entry name" value="Type I PLP-dependent aspartate aminotransferase-like (Major domain)"/>
    <property type="match status" value="1"/>
</dbReference>
<dbReference type="Gene3D" id="3.90.1150.10">
    <property type="entry name" value="Aspartate Aminotransferase, domain 1"/>
    <property type="match status" value="1"/>
</dbReference>
<dbReference type="Proteomes" id="UP001141434">
    <property type="component" value="Unassembled WGS sequence"/>
</dbReference>
<reference evidence="5" key="1">
    <citation type="submission" date="2022-11" db="EMBL/GenBank/DDBJ databases">
        <authorList>
            <person name="Petersen C."/>
        </authorList>
    </citation>
    <scope>NUCLEOTIDE SEQUENCE</scope>
    <source>
        <strain evidence="5">IBT 34128</strain>
    </source>
</reference>
<dbReference type="FunFam" id="3.40.640.10:FF:000072">
    <property type="entry name" value="Putative cystathionine beta-lyase"/>
    <property type="match status" value="1"/>
</dbReference>
<dbReference type="InterPro" id="IPR015421">
    <property type="entry name" value="PyrdxlP-dep_Trfase_major"/>
</dbReference>
<accession>A0A9W9F0P1</accession>
<comment type="similarity">
    <text evidence="4">Belongs to the trans-sulfuration enzymes family.</text>
</comment>
<comment type="caution">
    <text evidence="5">The sequence shown here is derived from an EMBL/GenBank/DDBJ whole genome shotgun (WGS) entry which is preliminary data.</text>
</comment>
<reference evidence="5" key="2">
    <citation type="journal article" date="2023" name="IMA Fungus">
        <title>Comparative genomic study of the Penicillium genus elucidates a diverse pangenome and 15 lateral gene transfer events.</title>
        <authorList>
            <person name="Petersen C."/>
            <person name="Sorensen T."/>
            <person name="Nielsen M.R."/>
            <person name="Sondergaard T.E."/>
            <person name="Sorensen J.L."/>
            <person name="Fitzpatrick D.A."/>
            <person name="Frisvad J.C."/>
            <person name="Nielsen K.L."/>
        </authorList>
    </citation>
    <scope>NUCLEOTIDE SEQUENCE</scope>
    <source>
        <strain evidence="5">IBT 34128</strain>
    </source>
</reference>
<comment type="cofactor">
    <cofactor evidence="1 4">
        <name>pyridoxal 5'-phosphate</name>
        <dbReference type="ChEBI" id="CHEBI:597326"/>
    </cofactor>
</comment>
<dbReference type="AlphaFoldDB" id="A0A9W9F0P1"/>
<dbReference type="GO" id="GO:0005737">
    <property type="term" value="C:cytoplasm"/>
    <property type="evidence" value="ECO:0007669"/>
    <property type="project" value="TreeGrafter"/>
</dbReference>
<feature type="modified residue" description="N6-(pyridoxal phosphate)lysine" evidence="3">
    <location>
        <position position="200"/>
    </location>
</feature>
<dbReference type="FunFam" id="3.90.1150.10:FF:000066">
    <property type="entry name" value="Putative cystathionine beta-lyase"/>
    <property type="match status" value="1"/>
</dbReference>
<dbReference type="GeneID" id="81396010"/>
<protein>
    <recommendedName>
        <fullName evidence="7">Cystathionine gamma-synthase</fullName>
    </recommendedName>
</protein>
<evidence type="ECO:0000256" key="2">
    <source>
        <dbReference type="ARBA" id="ARBA00022898"/>
    </source>
</evidence>
<gene>
    <name evidence="5" type="ORF">NUU61_006313</name>
</gene>
<keyword evidence="2 3" id="KW-0663">Pyridoxal phosphate</keyword>
<dbReference type="RefSeq" id="XP_056509641.1">
    <property type="nucleotide sequence ID" value="XM_056656841.1"/>
</dbReference>
<evidence type="ECO:0008006" key="7">
    <source>
        <dbReference type="Google" id="ProtNLM"/>
    </source>
</evidence>
<evidence type="ECO:0000256" key="1">
    <source>
        <dbReference type="ARBA" id="ARBA00001933"/>
    </source>
</evidence>
<keyword evidence="6" id="KW-1185">Reference proteome</keyword>
<dbReference type="PANTHER" id="PTHR11808:SF84">
    <property type="entry name" value="ENZYME FAMILY PROTEIN, PUTATIVE (AFU_ORTHOLOGUE AFUA_5G13810)-RELATED"/>
    <property type="match status" value="1"/>
</dbReference>
<dbReference type="Pfam" id="PF01053">
    <property type="entry name" value="Cys_Met_Meta_PP"/>
    <property type="match status" value="1"/>
</dbReference>
<evidence type="ECO:0000313" key="5">
    <source>
        <dbReference type="EMBL" id="KAJ5091443.1"/>
    </source>
</evidence>
<proteinExistence type="inferred from homology"/>
<name>A0A9W9F0P1_9EURO</name>
<dbReference type="InterPro" id="IPR015422">
    <property type="entry name" value="PyrdxlP-dep_Trfase_small"/>
</dbReference>